<dbReference type="STRING" id="44941.A0A397W2Z4"/>
<dbReference type="Proteomes" id="UP000266673">
    <property type="component" value="Unassembled WGS sequence"/>
</dbReference>
<accession>A0A397W2Z4</accession>
<keyword evidence="2" id="KW-1185">Reference proteome</keyword>
<dbReference type="EMBL" id="QKWP01000046">
    <property type="protein sequence ID" value="RIB29110.1"/>
    <property type="molecule type" value="Genomic_DNA"/>
</dbReference>
<gene>
    <name evidence="1" type="ORF">C2G38_2156192</name>
</gene>
<dbReference type="AlphaFoldDB" id="A0A397W2Z4"/>
<protein>
    <submittedName>
        <fullName evidence="1">Uncharacterized protein</fullName>
    </submittedName>
</protein>
<sequence>MIPGSILSLRYHFASNDALVKVIKPVVDAIRRLESQKATLANVFKELIYIHIKISKLETLFLPYFPPCLIKNGYIKAHKFRPLLYIFLELTHTWKFEKTDAALLYKELIKFNGHAPLLCKFAMKIFSIVPYGATCEHLFSSLGHTKTKQKPCSPDDKLISAIASELLEENIDLLFEDNSNSSLDGEVSEQIEIVSINEEISTMEEFFDFEAFQDQEKLLLIKETNNDNQLMEQINNEQKKRKNALPIQPLQKFSVYKDILSDRRHALSSETIEMLNMLYFNQIDD</sequence>
<organism evidence="1 2">
    <name type="scientific">Gigaspora rosea</name>
    <dbReference type="NCBI Taxonomy" id="44941"/>
    <lineage>
        <taxon>Eukaryota</taxon>
        <taxon>Fungi</taxon>
        <taxon>Fungi incertae sedis</taxon>
        <taxon>Mucoromycota</taxon>
        <taxon>Glomeromycotina</taxon>
        <taxon>Glomeromycetes</taxon>
        <taxon>Diversisporales</taxon>
        <taxon>Gigasporaceae</taxon>
        <taxon>Gigaspora</taxon>
    </lineage>
</organism>
<evidence type="ECO:0000313" key="1">
    <source>
        <dbReference type="EMBL" id="RIB29110.1"/>
    </source>
</evidence>
<reference evidence="1 2" key="1">
    <citation type="submission" date="2018-06" db="EMBL/GenBank/DDBJ databases">
        <title>Comparative genomics reveals the genomic features of Rhizophagus irregularis, R. cerebriforme, R. diaphanum and Gigaspora rosea, and their symbiotic lifestyle signature.</title>
        <authorList>
            <person name="Morin E."/>
            <person name="San Clemente H."/>
            <person name="Chen E.C.H."/>
            <person name="De La Providencia I."/>
            <person name="Hainaut M."/>
            <person name="Kuo A."/>
            <person name="Kohler A."/>
            <person name="Murat C."/>
            <person name="Tang N."/>
            <person name="Roy S."/>
            <person name="Loubradou J."/>
            <person name="Henrissat B."/>
            <person name="Grigoriev I.V."/>
            <person name="Corradi N."/>
            <person name="Roux C."/>
            <person name="Martin F.M."/>
        </authorList>
    </citation>
    <scope>NUCLEOTIDE SEQUENCE [LARGE SCALE GENOMIC DNA]</scope>
    <source>
        <strain evidence="1 2">DAOM 194757</strain>
    </source>
</reference>
<comment type="caution">
    <text evidence="1">The sequence shown here is derived from an EMBL/GenBank/DDBJ whole genome shotgun (WGS) entry which is preliminary data.</text>
</comment>
<evidence type="ECO:0000313" key="2">
    <source>
        <dbReference type="Proteomes" id="UP000266673"/>
    </source>
</evidence>
<name>A0A397W2Z4_9GLOM</name>
<proteinExistence type="predicted"/>